<evidence type="ECO:0000313" key="2">
    <source>
        <dbReference type="EMBL" id="AEH11689.1"/>
    </source>
</evidence>
<dbReference type="STRING" id="656024.FsymDg_4440"/>
<evidence type="ECO:0000256" key="1">
    <source>
        <dbReference type="SAM" id="MobiDB-lite"/>
    </source>
</evidence>
<dbReference type="KEGG" id="fsy:FsymDg_4440"/>
<accession>F8AZF1</accession>
<proteinExistence type="predicted"/>
<feature type="region of interest" description="Disordered" evidence="1">
    <location>
        <begin position="1"/>
        <end position="30"/>
    </location>
</feature>
<dbReference type="RefSeq" id="WP_013875534.1">
    <property type="nucleotide sequence ID" value="NC_015656.1"/>
</dbReference>
<organism evidence="2 3">
    <name type="scientific">Candidatus Protofrankia datiscae</name>
    <dbReference type="NCBI Taxonomy" id="2716812"/>
    <lineage>
        <taxon>Bacteria</taxon>
        <taxon>Bacillati</taxon>
        <taxon>Actinomycetota</taxon>
        <taxon>Actinomycetes</taxon>
        <taxon>Frankiales</taxon>
        <taxon>Frankiaceae</taxon>
        <taxon>Protofrankia</taxon>
    </lineage>
</organism>
<sequence>MMDPTEPDDANEPSASPADPTDHPRGILLSDPTELLWRQIAAAFSDQEERPTYLAFQPTKKDHEFLSTRREKAVDAKKAYEEHQAAGMSTLGTWAVSVREALDADVPPYDGSALPGMPHGHTSLSFAGKSRRQAASAAKILLRAARDRGRCHP</sequence>
<dbReference type="AlphaFoldDB" id="F8AZF1"/>
<name>F8AZF1_9ACTN</name>
<dbReference type="EMBL" id="CP002801">
    <property type="protein sequence ID" value="AEH11689.1"/>
    <property type="molecule type" value="Genomic_DNA"/>
</dbReference>
<dbReference type="HOGENOM" id="CLU_1710593_0_0_11"/>
<evidence type="ECO:0000313" key="3">
    <source>
        <dbReference type="Proteomes" id="UP000001549"/>
    </source>
</evidence>
<protein>
    <submittedName>
        <fullName evidence="2">Uncharacterized protein</fullName>
    </submittedName>
</protein>
<feature type="compositionally biased region" description="Acidic residues" evidence="1">
    <location>
        <begin position="1"/>
        <end position="11"/>
    </location>
</feature>
<gene>
    <name evidence="2" type="ordered locus">FsymDg_4440</name>
</gene>
<reference evidence="2 3" key="1">
    <citation type="submission" date="2011-05" db="EMBL/GenBank/DDBJ databases">
        <title>Complete sequence of chromosome of Frankia symbiont of Datisca glomerata.</title>
        <authorList>
            <consortium name="US DOE Joint Genome Institute"/>
            <person name="Lucas S."/>
            <person name="Han J."/>
            <person name="Lapidus A."/>
            <person name="Cheng J.-F."/>
            <person name="Goodwin L."/>
            <person name="Pitluck S."/>
            <person name="Peters L."/>
            <person name="Mikhailova N."/>
            <person name="Chertkov O."/>
            <person name="Teshima H."/>
            <person name="Han C."/>
            <person name="Tapia R."/>
            <person name="Land M."/>
            <person name="Hauser L."/>
            <person name="Kyrpides N."/>
            <person name="Ivanova N."/>
            <person name="Pagani I."/>
            <person name="Berry A."/>
            <person name="Pawlowski K."/>
            <person name="Persson T."/>
            <person name="Vanden Heuvel B."/>
            <person name="Benson D."/>
            <person name="Woyke T."/>
        </authorList>
    </citation>
    <scope>NUCLEOTIDE SEQUENCE [LARGE SCALE GENOMIC DNA]</scope>
    <source>
        <strain evidence="3">4085684</strain>
    </source>
</reference>
<keyword evidence="3" id="KW-1185">Reference proteome</keyword>
<dbReference type="Proteomes" id="UP000001549">
    <property type="component" value="Chromosome"/>
</dbReference>